<proteinExistence type="predicted"/>
<keyword evidence="2" id="KW-1185">Reference proteome</keyword>
<gene>
    <name evidence="1" type="ORF">SAMN05660836_01028</name>
</gene>
<dbReference type="RefSeq" id="WP_093393973.1">
    <property type="nucleotide sequence ID" value="NZ_FOUU01000002.1"/>
</dbReference>
<evidence type="ECO:0000313" key="2">
    <source>
        <dbReference type="Proteomes" id="UP000199611"/>
    </source>
</evidence>
<organism evidence="1 2">
    <name type="scientific">Thermodesulforhabdus norvegica</name>
    <dbReference type="NCBI Taxonomy" id="39841"/>
    <lineage>
        <taxon>Bacteria</taxon>
        <taxon>Pseudomonadati</taxon>
        <taxon>Thermodesulfobacteriota</taxon>
        <taxon>Syntrophobacteria</taxon>
        <taxon>Syntrophobacterales</taxon>
        <taxon>Thermodesulforhabdaceae</taxon>
        <taxon>Thermodesulforhabdus</taxon>
    </lineage>
</organism>
<sequence length="165" mass="18875">MAEVEWKGITWRAAFGSFSVKELLTILKGYGSMEIVSFEKPGCYRGTVSIALNEEGKRDITVYFLEVLGPKRRGMGRHALRELKGMFGGRIFVEDPGEILTDEYSIAESLLFWLQMYREGLIDALDSDYIVLKPDMSLEELKEVESRVECYIREKRANKNVYPGS</sequence>
<dbReference type="STRING" id="39841.SAMN05660836_01028"/>
<name>A0A1I4SL80_9BACT</name>
<evidence type="ECO:0000313" key="1">
    <source>
        <dbReference type="EMBL" id="SFM65246.1"/>
    </source>
</evidence>
<dbReference type="AlphaFoldDB" id="A0A1I4SL80"/>
<dbReference type="EMBL" id="FOUU01000002">
    <property type="protein sequence ID" value="SFM65246.1"/>
    <property type="molecule type" value="Genomic_DNA"/>
</dbReference>
<dbReference type="OrthoDB" id="5509498at2"/>
<dbReference type="Proteomes" id="UP000199611">
    <property type="component" value="Unassembled WGS sequence"/>
</dbReference>
<accession>A0A1I4SL80</accession>
<protein>
    <submittedName>
        <fullName evidence="1">Uncharacterized protein</fullName>
    </submittedName>
</protein>
<reference evidence="1 2" key="1">
    <citation type="submission" date="2016-10" db="EMBL/GenBank/DDBJ databases">
        <authorList>
            <person name="de Groot N.N."/>
        </authorList>
    </citation>
    <scope>NUCLEOTIDE SEQUENCE [LARGE SCALE GENOMIC DNA]</scope>
    <source>
        <strain evidence="1 2">DSM 9990</strain>
    </source>
</reference>